<keyword evidence="1" id="KW-0732">Signal</keyword>
<dbReference type="EMBL" id="CAJOAZ010016925">
    <property type="protein sequence ID" value="CAF4309990.1"/>
    <property type="molecule type" value="Genomic_DNA"/>
</dbReference>
<protein>
    <recommendedName>
        <fullName evidence="4">VCBS repeat-containing protein</fullName>
    </recommendedName>
</protein>
<evidence type="ECO:0008006" key="4">
    <source>
        <dbReference type="Google" id="ProtNLM"/>
    </source>
</evidence>
<sequence length="103" mass="10686">TLFLNQITTYITGQSPFAVLVADVNNDLKPDIVAASCDTNTVGVFLNKGDGTFFNQVSYATGSQPRTVDVADINSDGKSDIIVANSGDNTVGVLLNGGNGTFP</sequence>
<evidence type="ECO:0000256" key="1">
    <source>
        <dbReference type="ARBA" id="ARBA00022729"/>
    </source>
</evidence>
<dbReference type="Gene3D" id="2.30.30.100">
    <property type="match status" value="2"/>
</dbReference>
<comment type="caution">
    <text evidence="2">The sequence shown here is derived from an EMBL/GenBank/DDBJ whole genome shotgun (WGS) entry which is preliminary data.</text>
</comment>
<evidence type="ECO:0000313" key="2">
    <source>
        <dbReference type="EMBL" id="CAF4309990.1"/>
    </source>
</evidence>
<proteinExistence type="predicted"/>
<dbReference type="SUPFAM" id="SSF69318">
    <property type="entry name" value="Integrin alpha N-terminal domain"/>
    <property type="match status" value="1"/>
</dbReference>
<organism evidence="2 3">
    <name type="scientific">Adineta steineri</name>
    <dbReference type="NCBI Taxonomy" id="433720"/>
    <lineage>
        <taxon>Eukaryota</taxon>
        <taxon>Metazoa</taxon>
        <taxon>Spiralia</taxon>
        <taxon>Gnathifera</taxon>
        <taxon>Rotifera</taxon>
        <taxon>Eurotatoria</taxon>
        <taxon>Bdelloidea</taxon>
        <taxon>Adinetida</taxon>
        <taxon>Adinetidae</taxon>
        <taxon>Adineta</taxon>
    </lineage>
</organism>
<dbReference type="PANTHER" id="PTHR46580">
    <property type="entry name" value="SENSOR KINASE-RELATED"/>
    <property type="match status" value="1"/>
</dbReference>
<accession>A0A820IEM6</accession>
<dbReference type="Pfam" id="PF13517">
    <property type="entry name" value="FG-GAP_3"/>
    <property type="match status" value="1"/>
</dbReference>
<dbReference type="AlphaFoldDB" id="A0A820IEM6"/>
<dbReference type="PANTHER" id="PTHR46580:SF4">
    <property type="entry name" value="ATP_GTP-BINDING PROTEIN"/>
    <property type="match status" value="1"/>
</dbReference>
<reference evidence="2" key="1">
    <citation type="submission" date="2021-02" db="EMBL/GenBank/DDBJ databases">
        <authorList>
            <person name="Nowell W R."/>
        </authorList>
    </citation>
    <scope>NUCLEOTIDE SEQUENCE</scope>
</reference>
<feature type="non-terminal residue" evidence="2">
    <location>
        <position position="1"/>
    </location>
</feature>
<dbReference type="InterPro" id="IPR028994">
    <property type="entry name" value="Integrin_alpha_N"/>
</dbReference>
<evidence type="ECO:0000313" key="3">
    <source>
        <dbReference type="Proteomes" id="UP000663844"/>
    </source>
</evidence>
<name>A0A820IEM6_9BILA</name>
<dbReference type="Proteomes" id="UP000663844">
    <property type="component" value="Unassembled WGS sequence"/>
</dbReference>
<gene>
    <name evidence="2" type="ORF">OXD698_LOCUS46577</name>
</gene>
<dbReference type="InterPro" id="IPR013517">
    <property type="entry name" value="FG-GAP"/>
</dbReference>